<dbReference type="CDD" id="cd13402">
    <property type="entry name" value="LT_TF-like"/>
    <property type="match status" value="1"/>
</dbReference>
<dbReference type="Gene3D" id="1.10.287.1490">
    <property type="match status" value="1"/>
</dbReference>
<protein>
    <submittedName>
        <fullName evidence="5">Tape measure protein</fullName>
    </submittedName>
</protein>
<dbReference type="Proteomes" id="UP000240521">
    <property type="component" value="Segment"/>
</dbReference>
<keyword evidence="1" id="KW-1245">Viral tail assembly</keyword>
<evidence type="ECO:0000256" key="3">
    <source>
        <dbReference type="SAM" id="Coils"/>
    </source>
</evidence>
<gene>
    <name evidence="5" type="ORF">MM25_0014</name>
</gene>
<dbReference type="InterPro" id="IPR008258">
    <property type="entry name" value="Transglycosylase_SLT_dom_1"/>
</dbReference>
<evidence type="ECO:0000256" key="2">
    <source>
        <dbReference type="ARBA" id="ARBA00022529"/>
    </source>
</evidence>
<dbReference type="Pfam" id="PF01464">
    <property type="entry name" value="SLT"/>
    <property type="match status" value="1"/>
</dbReference>
<keyword evidence="3" id="KW-0175">Coiled coil</keyword>
<dbReference type="InterPro" id="IPR023346">
    <property type="entry name" value="Lysozyme-like_dom_sf"/>
</dbReference>
<accession>A0A2P0VIN8</accession>
<dbReference type="Pfam" id="PF20155">
    <property type="entry name" value="TMP_3"/>
    <property type="match status" value="1"/>
</dbReference>
<keyword evidence="1" id="KW-1188">Viral release from host cell</keyword>
<name>A0A2P0VIN8_9CAUD</name>
<dbReference type="SUPFAM" id="SSF58113">
    <property type="entry name" value="Apolipoprotein A-I"/>
    <property type="match status" value="1"/>
</dbReference>
<feature type="coiled-coil region" evidence="3">
    <location>
        <begin position="51"/>
        <end position="232"/>
    </location>
</feature>
<dbReference type="Gene3D" id="3.90.1720.10">
    <property type="entry name" value="endopeptidase domain like (from Nostoc punctiforme)"/>
    <property type="match status" value="1"/>
</dbReference>
<keyword evidence="2" id="KW-0929">Antimicrobial</keyword>
<dbReference type="InterPro" id="IPR007921">
    <property type="entry name" value="CHAP_dom"/>
</dbReference>
<reference evidence="5 6" key="1">
    <citation type="submission" date="2017-07" db="EMBL/GenBank/DDBJ databases">
        <title>Streptococcus thermophilus phage evolution in an Irish dairy plant.</title>
        <authorList>
            <person name="Mahony J."/>
            <person name="Lavelle K."/>
            <person name="Lugli G.A."/>
            <person name="Ventura M."/>
            <person name="Murphy J."/>
            <person name="Fitzgerald B."/>
            <person name="van Sinderen D."/>
        </authorList>
    </citation>
    <scope>NUCLEOTIDE SEQUENCE [LARGE SCALE GENOMIC DNA]</scope>
</reference>
<organism evidence="5 6">
    <name type="scientific">Streptococcus phage MM25</name>
    <dbReference type="NCBI Taxonomy" id="2041506"/>
    <lineage>
        <taxon>Viruses</taxon>
        <taxon>Duplodnaviria</taxon>
        <taxon>Heunggongvirae</taxon>
        <taxon>Uroviricota</taxon>
        <taxon>Caudoviricetes</taxon>
        <taxon>Aliceevansviridae</taxon>
        <taxon>Moineauvirus</taxon>
        <taxon>Moineauvirus MM25</taxon>
    </lineage>
</organism>
<evidence type="ECO:0000313" key="6">
    <source>
        <dbReference type="Proteomes" id="UP000240521"/>
    </source>
</evidence>
<dbReference type="GO" id="GO:0098003">
    <property type="term" value="P:viral tail assembly"/>
    <property type="evidence" value="ECO:0007669"/>
    <property type="project" value="UniProtKB-KW"/>
</dbReference>
<evidence type="ECO:0000259" key="4">
    <source>
        <dbReference type="PROSITE" id="PS50911"/>
    </source>
</evidence>
<keyword evidence="6" id="KW-1185">Reference proteome</keyword>
<dbReference type="Pfam" id="PF05257">
    <property type="entry name" value="CHAP"/>
    <property type="match status" value="1"/>
</dbReference>
<dbReference type="SUPFAM" id="SSF53955">
    <property type="entry name" value="Lysozyme-like"/>
    <property type="match status" value="1"/>
</dbReference>
<proteinExistence type="predicted"/>
<evidence type="ECO:0000313" key="5">
    <source>
        <dbReference type="EMBL" id="ATI19944.1"/>
    </source>
</evidence>
<sequence length="1594" mass="175228">MAKIQATMSTEIALDTLQAADSIKRLTQLVNSSTNAWKAQESQMRSAGDYLGAAQAKYEGLSNTIQNQQQKIEKLKQEQSQLKGSTVEVAEQYLKYQQQIDQATTRLAALENQQRQAKQSLDYHKSGLAELQKEYKAQNEASDTYIKRLKAEGKEDEARQEQLKQYKGSIANLNKQYETQKEMLERIATQAGKTSDEYRKQKQRLDETATSLAHARNAADRLNDEIEQSQRSSTFIGHLKESFHRLGNEIDDTEQKTSRLKGIFGATFTANLISNGFQNALGAIKGKFDEIAQSSSEYVKYQQTMNATWLTLTGNAEEGKKMVDMTNQMAQAAANSTEMVDGMNQKFYAVTHNIDLTKQQTQAILTLQDAFGQTDAAVENFSVQWSQMIANGKVSGQDMLSIINVFPEMKQAIKDVAAEQLGIANMTTEQFAKLQSEGKITSDMAIEALLRTKDKYKDATENFAGTIGGMERTLNSRMPAIIAAFRDPIDKMKNPFLGKVSEWVADKSTEDKFKTLGEHSAKGLETISNAFAKVFNMGDGTDKLNSFMDKMIEWVDKTSDKIAQNAPKIASFFTELKKGLGYIIEIGKAFGEGVWEATKGIVEGIAGAFKTLNGNSKKSKEPVKGVSDALGEIAKHKEAIQTIGKLFVGYFASKAVLNTSKSLFGTITDGISNVKKAGSKVNGALNWVMGVRGEDAVNNKLGGIKKIGRGTKSAFKWTASVATKTAKLALTGLLNTAKFVGNGIKLAFNFSKANPLILIATAVIGISTALYELYKHNKKFKKFVDDLAKNAKKAFDNIVKWFKDIPKNLSKTWENIKDGAKSGMKNLGSAITGKLSDIGKEWKKGWKNSKDYLSDRWDDMKGNTKESIKRLGSSIKDKHDEIHDRWSKTWNKSKDFLSDRWDDMNADAKKKFGKDLKGLLFSNLDAIGSKFQDIWNGIRNGFSDMWNGLKDLAGNGINAVIKIPNDGIDGINGLIHDFGGPKNAIGKIPKVKFADGTGLFSSYRNPITRPTLATLNDGNDSPETNNQEMVILPNGKSFLPQGRNVEYLLPAGSEVINASELAMLMGVERGAYAKGTGFWSKIWDTTTNVAGSVWNGLKNGVDKFKKMIDFVRSAITDPVGTLAKTFSPNADKLAGLFNPLGNALYKKPVGEAKSWWKELWSMANASMDEGTVAIGAKGDDYRFKDKAKDAGVDPWGYYYRECVSFIASRLANLGVNPSLFSHLGNGNQWVSAKVPHLSRPKPGVVSVYTGGPVSSNHVDFVTAVHGDTYDGEDYNYNGDGKYHQFTGRHVKNAATFLDFGVRDFGSSGEDGKPLKDKNNPRQTLIKRQVGGMFDWIKKTLGPLLNPSGGGEDHQQGTGVARWRDTVVRALEANGIEPNNFRVSKILATIQRESNGDPNAQNNWDSNALAGHPSIGLMQTIGPTFNAYKHKGHDNIRNGYDNLLAAINYIKHRYGTSDAAFNRVAAYGYANGGLVQKNGVYELAEGDMPEYVIPTDIAKRGRAWQLLSEAVARFAGDAPQGNSDNTSNHKRVSVLEDKLDVMIGLLSQLVTNGSKPIEIQNIIDGRSVSNGLAPFMTKATNEYERRQALLGGQII</sequence>
<dbReference type="InterPro" id="IPR013491">
    <property type="entry name" value="Tape_meas_N"/>
</dbReference>
<dbReference type="NCBIfam" id="TIGR02675">
    <property type="entry name" value="tape_meas_nterm"/>
    <property type="match status" value="1"/>
</dbReference>
<dbReference type="Gene3D" id="1.10.530.10">
    <property type="match status" value="1"/>
</dbReference>
<dbReference type="PROSITE" id="PS50911">
    <property type="entry name" value="CHAP"/>
    <property type="match status" value="1"/>
</dbReference>
<dbReference type="EMBL" id="MF580771">
    <property type="protein sequence ID" value="ATI19944.1"/>
    <property type="molecule type" value="Genomic_DNA"/>
</dbReference>
<feature type="domain" description="Peptidase C51" evidence="4">
    <location>
        <begin position="1177"/>
        <end position="1298"/>
    </location>
</feature>
<evidence type="ECO:0000256" key="1">
    <source>
        <dbReference type="ARBA" id="ARBA00022465"/>
    </source>
</evidence>
<dbReference type="Gene3D" id="1.20.120.20">
    <property type="entry name" value="Apolipoprotein"/>
    <property type="match status" value="1"/>
</dbReference>